<name>A0A397UU38_9GLOM</name>
<sequence>IPNDIYRLTCRFGVLKNVFPASEVLHLGLKEFSELDDPLTNTVVSIVEATRHQSNTLASNKGCNCRGDCLTARCFCKKANVLCGSGCHPKNSNASIRHKNWMGY</sequence>
<comment type="caution">
    <text evidence="2">The sequence shown here is derived from an EMBL/GenBank/DDBJ whole genome shotgun (WGS) entry which is preliminary data.</text>
</comment>
<accession>A0A397UU38</accession>
<organism evidence="2 3">
    <name type="scientific">Gigaspora rosea</name>
    <dbReference type="NCBI Taxonomy" id="44941"/>
    <lineage>
        <taxon>Eukaryota</taxon>
        <taxon>Fungi</taxon>
        <taxon>Fungi incertae sedis</taxon>
        <taxon>Mucoromycota</taxon>
        <taxon>Glomeromycotina</taxon>
        <taxon>Glomeromycetes</taxon>
        <taxon>Diversisporales</taxon>
        <taxon>Gigasporaceae</taxon>
        <taxon>Gigaspora</taxon>
    </lineage>
</organism>
<reference evidence="2 3" key="1">
    <citation type="submission" date="2018-06" db="EMBL/GenBank/DDBJ databases">
        <title>Comparative genomics reveals the genomic features of Rhizophagus irregularis, R. cerebriforme, R. diaphanum and Gigaspora rosea, and their symbiotic lifestyle signature.</title>
        <authorList>
            <person name="Morin E."/>
            <person name="San Clemente H."/>
            <person name="Chen E.C.H."/>
            <person name="De La Providencia I."/>
            <person name="Hainaut M."/>
            <person name="Kuo A."/>
            <person name="Kohler A."/>
            <person name="Murat C."/>
            <person name="Tang N."/>
            <person name="Roy S."/>
            <person name="Loubradou J."/>
            <person name="Henrissat B."/>
            <person name="Grigoriev I.V."/>
            <person name="Corradi N."/>
            <person name="Roux C."/>
            <person name="Martin F.M."/>
        </authorList>
    </citation>
    <scope>NUCLEOTIDE SEQUENCE [LARGE SCALE GENOMIC DNA]</scope>
    <source>
        <strain evidence="2 3">DAOM 194757</strain>
    </source>
</reference>
<keyword evidence="3" id="KW-1185">Reference proteome</keyword>
<dbReference type="STRING" id="44941.A0A397UU38"/>
<evidence type="ECO:0000313" key="2">
    <source>
        <dbReference type="EMBL" id="RIB10706.1"/>
    </source>
</evidence>
<evidence type="ECO:0000313" key="3">
    <source>
        <dbReference type="Proteomes" id="UP000266673"/>
    </source>
</evidence>
<dbReference type="InterPro" id="IPR033467">
    <property type="entry name" value="Tesmin/TSO1-like_CXC"/>
</dbReference>
<proteinExistence type="predicted"/>
<dbReference type="SMART" id="SM01114">
    <property type="entry name" value="CXC"/>
    <property type="match status" value="1"/>
</dbReference>
<dbReference type="Proteomes" id="UP000266673">
    <property type="component" value="Unassembled WGS sequence"/>
</dbReference>
<dbReference type="AlphaFoldDB" id="A0A397UU38"/>
<dbReference type="EMBL" id="QKWP01001219">
    <property type="protein sequence ID" value="RIB10706.1"/>
    <property type="molecule type" value="Genomic_DNA"/>
</dbReference>
<protein>
    <recommendedName>
        <fullName evidence="1">Tesmin/TSO1-like CXC domain-containing protein</fullName>
    </recommendedName>
</protein>
<feature type="non-terminal residue" evidence="2">
    <location>
        <position position="1"/>
    </location>
</feature>
<gene>
    <name evidence="2" type="ORF">C2G38_2105409</name>
</gene>
<dbReference type="OrthoDB" id="2397687at2759"/>
<evidence type="ECO:0000259" key="1">
    <source>
        <dbReference type="SMART" id="SM01114"/>
    </source>
</evidence>
<feature type="domain" description="Tesmin/TSO1-like CXC" evidence="1">
    <location>
        <begin position="58"/>
        <end position="97"/>
    </location>
</feature>